<keyword evidence="2" id="KW-0813">Transport</keyword>
<evidence type="ECO:0000256" key="6">
    <source>
        <dbReference type="ARBA" id="ARBA00023136"/>
    </source>
</evidence>
<evidence type="ECO:0000256" key="3">
    <source>
        <dbReference type="ARBA" id="ARBA00022692"/>
    </source>
</evidence>
<evidence type="ECO:0000256" key="9">
    <source>
        <dbReference type="ARBA" id="ARBA00023286"/>
    </source>
</evidence>
<gene>
    <name evidence="12" type="ORF">DEA37_0007576</name>
</gene>
<evidence type="ECO:0000313" key="13">
    <source>
        <dbReference type="Proteomes" id="UP000324629"/>
    </source>
</evidence>
<evidence type="ECO:0000313" key="12">
    <source>
        <dbReference type="EMBL" id="KAA3676791.1"/>
    </source>
</evidence>
<dbReference type="SMART" id="SM00918">
    <property type="entry name" value="Lig_chan-Glu_bd"/>
    <property type="match status" value="1"/>
</dbReference>
<dbReference type="Pfam" id="PF10613">
    <property type="entry name" value="Lig_chan-Glu_bd"/>
    <property type="match status" value="1"/>
</dbReference>
<keyword evidence="8" id="KW-0325">Glycoprotein</keyword>
<organism evidence="12 13">
    <name type="scientific">Paragonimus westermani</name>
    <dbReference type="NCBI Taxonomy" id="34504"/>
    <lineage>
        <taxon>Eukaryota</taxon>
        <taxon>Metazoa</taxon>
        <taxon>Spiralia</taxon>
        <taxon>Lophotrochozoa</taxon>
        <taxon>Platyhelminthes</taxon>
        <taxon>Trematoda</taxon>
        <taxon>Digenea</taxon>
        <taxon>Plagiorchiida</taxon>
        <taxon>Troglotremata</taxon>
        <taxon>Troglotrematidae</taxon>
        <taxon>Paragonimus</taxon>
    </lineage>
</organism>
<proteinExistence type="predicted"/>
<evidence type="ECO:0000256" key="8">
    <source>
        <dbReference type="ARBA" id="ARBA00023180"/>
    </source>
</evidence>
<dbReference type="SUPFAM" id="SSF53850">
    <property type="entry name" value="Periplasmic binding protein-like II"/>
    <property type="match status" value="1"/>
</dbReference>
<name>A0A5J4NMK9_9TREM</name>
<keyword evidence="13" id="KW-1185">Reference proteome</keyword>
<sequence>MFTVNRCLLRYLARQLDTGLMTADPVECPTFQLTPTATEPSHITATIGVPSVRFPGSAVEAALSAFSGQLLRNINSDTVFVTDEMLEVYFAVGTFRFFPKGPNSLFSDFGKLEFVGRYFIKLDSPINVEELYELFTKLNKIVQSDLWTVKIGSSTMKTILSAIRRRPTITEQLLTDWLIYDGSLNVNTCELLCYHDDKMKRHCGIANTQRTFYCLKHDLKGADHEALERVKVAVGQNWSRADVDQEAIYNYRLNTIKNQENLPSLGKRHVLRVLVIPDPPFVIKTENGWTGYSIEVFRDIAHALELQYNFSEQMDHNYGVKLPDGKWNGIIGQIASKVTL</sequence>
<comment type="caution">
    <text evidence="12">The sequence shown here is derived from an EMBL/GenBank/DDBJ whole genome shotgun (WGS) entry which is preliminary data.</text>
</comment>
<protein>
    <recommendedName>
        <fullName evidence="11">Ionotropic glutamate receptor L-glutamate and glycine-binding domain-containing protein</fullName>
    </recommendedName>
</protein>
<comment type="subcellular location">
    <subcellularLocation>
        <location evidence="1">Membrane</location>
        <topology evidence="1">Multi-pass membrane protein</topology>
    </subcellularLocation>
</comment>
<accession>A0A5J4NMK9</accession>
<keyword evidence="3" id="KW-0812">Transmembrane</keyword>
<dbReference type="Proteomes" id="UP000324629">
    <property type="component" value="Unassembled WGS sequence"/>
</dbReference>
<feature type="domain" description="Ionotropic glutamate receptor L-glutamate and glycine-binding" evidence="11">
    <location>
        <begin position="280"/>
        <end position="336"/>
    </location>
</feature>
<keyword evidence="5" id="KW-0406">Ion transport</keyword>
<keyword evidence="6" id="KW-0472">Membrane</keyword>
<evidence type="ECO:0000256" key="5">
    <source>
        <dbReference type="ARBA" id="ARBA00023065"/>
    </source>
</evidence>
<dbReference type="InterPro" id="IPR019594">
    <property type="entry name" value="Glu/Gly-bd"/>
</dbReference>
<evidence type="ECO:0000256" key="7">
    <source>
        <dbReference type="ARBA" id="ARBA00023170"/>
    </source>
</evidence>
<evidence type="ECO:0000256" key="2">
    <source>
        <dbReference type="ARBA" id="ARBA00022448"/>
    </source>
</evidence>
<dbReference type="EMBL" id="QNGE01001809">
    <property type="protein sequence ID" value="KAA3676791.1"/>
    <property type="molecule type" value="Genomic_DNA"/>
</dbReference>
<keyword evidence="9" id="KW-1071">Ligand-gated ion channel</keyword>
<dbReference type="AlphaFoldDB" id="A0A5J4NMK9"/>
<evidence type="ECO:0000256" key="1">
    <source>
        <dbReference type="ARBA" id="ARBA00004141"/>
    </source>
</evidence>
<keyword evidence="7" id="KW-0675">Receptor</keyword>
<evidence type="ECO:0000256" key="4">
    <source>
        <dbReference type="ARBA" id="ARBA00022989"/>
    </source>
</evidence>
<evidence type="ECO:0000256" key="10">
    <source>
        <dbReference type="ARBA" id="ARBA00023303"/>
    </source>
</evidence>
<dbReference type="GO" id="GO:0015276">
    <property type="term" value="F:ligand-gated monoatomic ion channel activity"/>
    <property type="evidence" value="ECO:0007669"/>
    <property type="project" value="InterPro"/>
</dbReference>
<dbReference type="GO" id="GO:0016020">
    <property type="term" value="C:membrane"/>
    <property type="evidence" value="ECO:0007669"/>
    <property type="project" value="UniProtKB-SubCell"/>
</dbReference>
<reference evidence="12 13" key="1">
    <citation type="journal article" date="2019" name="Gigascience">
        <title>Whole-genome sequence of the oriental lung fluke Paragonimus westermani.</title>
        <authorList>
            <person name="Oey H."/>
            <person name="Zakrzewski M."/>
            <person name="Narain K."/>
            <person name="Devi K.R."/>
            <person name="Agatsuma T."/>
            <person name="Nawaratna S."/>
            <person name="Gobert G.N."/>
            <person name="Jones M.K."/>
            <person name="Ragan M.A."/>
            <person name="McManus D.P."/>
            <person name="Krause L."/>
        </authorList>
    </citation>
    <scope>NUCLEOTIDE SEQUENCE [LARGE SCALE GENOMIC DNA]</scope>
    <source>
        <strain evidence="12 13">IND2009</strain>
    </source>
</reference>
<keyword evidence="4" id="KW-1133">Transmembrane helix</keyword>
<dbReference type="Gene3D" id="3.40.190.10">
    <property type="entry name" value="Periplasmic binding protein-like II"/>
    <property type="match status" value="1"/>
</dbReference>
<keyword evidence="10" id="KW-0407">Ion channel</keyword>
<evidence type="ECO:0000259" key="11">
    <source>
        <dbReference type="SMART" id="SM00918"/>
    </source>
</evidence>